<feature type="region of interest" description="Disordered" evidence="4">
    <location>
        <begin position="188"/>
        <end position="227"/>
    </location>
</feature>
<evidence type="ECO:0000313" key="7">
    <source>
        <dbReference type="Proteomes" id="UP000030747"/>
    </source>
</evidence>
<keyword evidence="2" id="KW-0539">Nucleus</keyword>
<dbReference type="SUPFAM" id="SSF89124">
    <property type="entry name" value="Nop domain"/>
    <property type="match status" value="1"/>
</dbReference>
<reference evidence="6" key="2">
    <citation type="submission" date="2013-10" db="EMBL/GenBank/DDBJ databases">
        <authorList>
            <person name="Aslett M."/>
        </authorList>
    </citation>
    <scope>NUCLEOTIDE SEQUENCE [LARGE SCALE GENOMIC DNA]</scope>
    <source>
        <strain evidence="6">Houghton</strain>
    </source>
</reference>
<evidence type="ECO:0000259" key="5">
    <source>
        <dbReference type="Pfam" id="PF09785"/>
    </source>
</evidence>
<gene>
    <name evidence="6" type="ORF">ETH_00027530</name>
</gene>
<evidence type="ECO:0000313" key="6">
    <source>
        <dbReference type="EMBL" id="CDJ43725.1"/>
    </source>
</evidence>
<dbReference type="PANTHER" id="PTHR13904">
    <property type="entry name" value="PRE-MRNA SPLICING FACTOR PRP31"/>
    <property type="match status" value="1"/>
</dbReference>
<evidence type="ECO:0000256" key="1">
    <source>
        <dbReference type="ARBA" id="ARBA00004123"/>
    </source>
</evidence>
<dbReference type="GeneID" id="25254599"/>
<organism evidence="6 7">
    <name type="scientific">Eimeria tenella</name>
    <name type="common">Coccidian parasite</name>
    <dbReference type="NCBI Taxonomy" id="5802"/>
    <lineage>
        <taxon>Eukaryota</taxon>
        <taxon>Sar</taxon>
        <taxon>Alveolata</taxon>
        <taxon>Apicomplexa</taxon>
        <taxon>Conoidasida</taxon>
        <taxon>Coccidia</taxon>
        <taxon>Eucoccidiorida</taxon>
        <taxon>Eimeriorina</taxon>
        <taxon>Eimeriidae</taxon>
        <taxon>Eimeria</taxon>
    </lineage>
</organism>
<dbReference type="Pfam" id="PF09785">
    <property type="entry name" value="Prp31_C"/>
    <property type="match status" value="1"/>
</dbReference>
<protein>
    <recommendedName>
        <fullName evidence="5">Prp31 C-terminal domain-containing protein</fullName>
    </recommendedName>
</protein>
<dbReference type="PANTHER" id="PTHR13904:SF0">
    <property type="entry name" value="U4_U6 SMALL NUCLEAR RIBONUCLEOPROTEIN PRP31"/>
    <property type="match status" value="1"/>
</dbReference>
<dbReference type="InterPro" id="IPR036070">
    <property type="entry name" value="Nop_dom_sf"/>
</dbReference>
<name>U6L7G0_EIMTE</name>
<evidence type="ECO:0000256" key="2">
    <source>
        <dbReference type="ARBA" id="ARBA00023242"/>
    </source>
</evidence>
<dbReference type="GO" id="GO:0005687">
    <property type="term" value="C:U4 snRNP"/>
    <property type="evidence" value="ECO:0007669"/>
    <property type="project" value="TreeGrafter"/>
</dbReference>
<feature type="compositionally biased region" description="Basic residues" evidence="4">
    <location>
        <begin position="105"/>
        <end position="117"/>
    </location>
</feature>
<keyword evidence="7" id="KW-1185">Reference proteome</keyword>
<dbReference type="Proteomes" id="UP000030747">
    <property type="component" value="Unassembled WGS sequence"/>
</dbReference>
<dbReference type="Gene3D" id="1.10.246.90">
    <property type="entry name" value="Nop domain"/>
    <property type="match status" value="1"/>
</dbReference>
<feature type="compositionally biased region" description="Low complexity" evidence="4">
    <location>
        <begin position="158"/>
        <end position="175"/>
    </location>
</feature>
<feature type="domain" description="Prp31 C-terminal" evidence="5">
    <location>
        <begin position="94"/>
        <end position="143"/>
    </location>
</feature>
<dbReference type="OrthoDB" id="354503at2759"/>
<evidence type="ECO:0000256" key="4">
    <source>
        <dbReference type="SAM" id="MobiDB-lite"/>
    </source>
</evidence>
<feature type="region of interest" description="Disordered" evidence="4">
    <location>
        <begin position="85"/>
        <end position="175"/>
    </location>
</feature>
<evidence type="ECO:0000256" key="3">
    <source>
        <dbReference type="ARBA" id="ARBA00023274"/>
    </source>
</evidence>
<dbReference type="VEuPathDB" id="ToxoDB:ETH_00027530"/>
<dbReference type="GO" id="GO:0046540">
    <property type="term" value="C:U4/U6 x U5 tri-snRNP complex"/>
    <property type="evidence" value="ECO:0007669"/>
    <property type="project" value="InterPro"/>
</dbReference>
<keyword evidence="3" id="KW-0687">Ribonucleoprotein</keyword>
<accession>U6L7G0</accession>
<dbReference type="AlphaFoldDB" id="U6L7G0"/>
<dbReference type="VEuPathDB" id="ToxoDB:ETH2_1209600"/>
<sequence length="227" mass="23995">MLTPLPFRKRALRLLAGKVALAARVDVYGSKPAAAAAAAAAAGAGGDGEEEDAAANNISLVDNPQAPGEVGRALRDFIVQALMKAQEPPPAPVKKALPAPEDRAKPKRGGKRHRRLKEKRELSEIQKQLNRVKFGEQEDTVGLKGARRQQQLHPKGVSSAAAASGSSSSTGFASSLSFTPVQGLELCNPLAEQQQQQQQQQSDSRDYFGGGGRFTAVERSKAAAHKA</sequence>
<dbReference type="InterPro" id="IPR042239">
    <property type="entry name" value="Nop_C"/>
</dbReference>
<comment type="subcellular location">
    <subcellularLocation>
        <location evidence="1">Nucleus</location>
    </subcellularLocation>
</comment>
<dbReference type="RefSeq" id="XP_013234474.1">
    <property type="nucleotide sequence ID" value="XM_013379020.1"/>
</dbReference>
<dbReference type="InterPro" id="IPR019175">
    <property type="entry name" value="Prp31_C"/>
</dbReference>
<dbReference type="GO" id="GO:0000244">
    <property type="term" value="P:spliceosomal tri-snRNP complex assembly"/>
    <property type="evidence" value="ECO:0007669"/>
    <property type="project" value="InterPro"/>
</dbReference>
<dbReference type="GO" id="GO:0071011">
    <property type="term" value="C:precatalytic spliceosome"/>
    <property type="evidence" value="ECO:0007669"/>
    <property type="project" value="TreeGrafter"/>
</dbReference>
<dbReference type="InterPro" id="IPR027105">
    <property type="entry name" value="Prp31"/>
</dbReference>
<dbReference type="EMBL" id="HG676067">
    <property type="protein sequence ID" value="CDJ43725.1"/>
    <property type="molecule type" value="Genomic_DNA"/>
</dbReference>
<proteinExistence type="predicted"/>
<reference evidence="6" key="1">
    <citation type="submission" date="2013-10" db="EMBL/GenBank/DDBJ databases">
        <title>Genomic analysis of the causative agents of coccidiosis in chickens.</title>
        <authorList>
            <person name="Reid A.J."/>
            <person name="Blake D."/>
            <person name="Billington K."/>
            <person name="Browne H."/>
            <person name="Dunn M."/>
            <person name="Hung S."/>
            <person name="Kawahara F."/>
            <person name="Miranda-Saavedra D."/>
            <person name="Mourier T."/>
            <person name="Nagra H."/>
            <person name="Otto T.D."/>
            <person name="Rawlings N."/>
            <person name="Sanchez A."/>
            <person name="Sanders M."/>
            <person name="Subramaniam C."/>
            <person name="Tay Y."/>
            <person name="Dear P."/>
            <person name="Doerig C."/>
            <person name="Gruber A."/>
            <person name="Parkinson J."/>
            <person name="Shirley M."/>
            <person name="Wan K.L."/>
            <person name="Berriman M."/>
            <person name="Tomley F."/>
            <person name="Pain A."/>
        </authorList>
    </citation>
    <scope>NUCLEOTIDE SEQUENCE [LARGE SCALE GENOMIC DNA]</scope>
    <source>
        <strain evidence="6">Houghton</strain>
    </source>
</reference>